<dbReference type="PRINTS" id="PR00633">
    <property type="entry name" value="RCCNDNSATION"/>
</dbReference>
<dbReference type="InterPro" id="IPR051210">
    <property type="entry name" value="Ub_ligase/GEF_domain"/>
</dbReference>
<dbReference type="InterPro" id="IPR000408">
    <property type="entry name" value="Reg_chr_condens"/>
</dbReference>
<accession>A0A024FZZ1</accession>
<dbReference type="InterPro" id="IPR058923">
    <property type="entry name" value="RCC1-like_dom"/>
</dbReference>
<evidence type="ECO:0000256" key="2">
    <source>
        <dbReference type="PROSITE-ProRule" id="PRU00235"/>
    </source>
</evidence>
<proteinExistence type="predicted"/>
<dbReference type="STRING" id="65357.A0A024FZZ1"/>
<gene>
    <name evidence="4" type="ORF">BN9_007360</name>
</gene>
<name>A0A024FZZ1_9STRA</name>
<evidence type="ECO:0000256" key="1">
    <source>
        <dbReference type="ARBA" id="ARBA00022737"/>
    </source>
</evidence>
<dbReference type="PROSITE" id="PS00626">
    <property type="entry name" value="RCC1_2"/>
    <property type="match status" value="2"/>
</dbReference>
<evidence type="ECO:0000313" key="4">
    <source>
        <dbReference type="EMBL" id="CCI39952.1"/>
    </source>
</evidence>
<dbReference type="Pfam" id="PF25390">
    <property type="entry name" value="WD40_RLD"/>
    <property type="match status" value="1"/>
</dbReference>
<feature type="domain" description="RCC1-like" evidence="3">
    <location>
        <begin position="34"/>
        <end position="401"/>
    </location>
</feature>
<dbReference type="PROSITE" id="PS50012">
    <property type="entry name" value="RCC1_3"/>
    <property type="match status" value="6"/>
</dbReference>
<feature type="repeat" description="RCC1" evidence="2">
    <location>
        <begin position="205"/>
        <end position="256"/>
    </location>
</feature>
<feature type="repeat" description="RCC1" evidence="2">
    <location>
        <begin position="146"/>
        <end position="204"/>
    </location>
</feature>
<dbReference type="Proteomes" id="UP000053237">
    <property type="component" value="Unassembled WGS sequence"/>
</dbReference>
<dbReference type="Gene3D" id="2.130.10.30">
    <property type="entry name" value="Regulator of chromosome condensation 1/beta-lactamase-inhibitor protein II"/>
    <property type="match status" value="3"/>
</dbReference>
<feature type="repeat" description="RCC1" evidence="2">
    <location>
        <begin position="356"/>
        <end position="407"/>
    </location>
</feature>
<sequence>MLRSRIYITLRAAATVNRLATRQRNRALSTQASVFTWGTGTQGQLGHGSFEKTGIRNSYEELFPILLESFEGKSVAKLDFGAAHSAAIDEEGKLYTWGSNEYHQLGHGSSNQDIECVPRLVDALEGIKIVDISCGEYHTAAVDEEGKLFTWGWGGSTLKGSGALGHAGGEDESIPRLVRTLVDQGVPIKSVECGELHTVALTKDGEIWAWGNGEYGRLGNGASDNFEVPEPIEYFADQNVASISAGRDFTFAITEHGEVYSWGINSHSQLGLGGGLTVDYYNMETIPVVVEALSNLNVTQVSAGYDHAAAVTKDGKMFMWGAKLWLEPHEMTILQDEEIISVKCGRYYTAALSSTGKLYTFGKGHSSCLGHGERKTLLQPAQIESLDRYNVVSVTCGYSHMGALTKPFAEAVDKDFSFRT</sequence>
<keyword evidence="1" id="KW-0677">Repeat</keyword>
<dbReference type="EMBL" id="CAIX01000004">
    <property type="protein sequence ID" value="CCI39952.1"/>
    <property type="molecule type" value="Genomic_DNA"/>
</dbReference>
<dbReference type="InParanoid" id="A0A024FZZ1"/>
<comment type="caution">
    <text evidence="4">The sequence shown here is derived from an EMBL/GenBank/DDBJ whole genome shotgun (WGS) entry which is preliminary data.</text>
</comment>
<dbReference type="PANTHER" id="PTHR22870">
    <property type="entry name" value="REGULATOR OF CHROMOSOME CONDENSATION"/>
    <property type="match status" value="1"/>
</dbReference>
<keyword evidence="5" id="KW-1185">Reference proteome</keyword>
<dbReference type="OrthoDB" id="297375at2759"/>
<feature type="repeat" description="RCC1" evidence="2">
    <location>
        <begin position="257"/>
        <end position="314"/>
    </location>
</feature>
<dbReference type="AlphaFoldDB" id="A0A024FZZ1"/>
<dbReference type="FunCoup" id="A0A024FZZ1">
    <property type="interactions" value="106"/>
</dbReference>
<protein>
    <recommendedName>
        <fullName evidence="3">RCC1-like domain-containing protein</fullName>
    </recommendedName>
</protein>
<feature type="repeat" description="RCC1" evidence="2">
    <location>
        <begin position="32"/>
        <end position="91"/>
    </location>
</feature>
<dbReference type="InterPro" id="IPR009091">
    <property type="entry name" value="RCC1/BLIP-II"/>
</dbReference>
<organism evidence="4 5">
    <name type="scientific">Albugo candida</name>
    <dbReference type="NCBI Taxonomy" id="65357"/>
    <lineage>
        <taxon>Eukaryota</taxon>
        <taxon>Sar</taxon>
        <taxon>Stramenopiles</taxon>
        <taxon>Oomycota</taxon>
        <taxon>Peronosporomycetes</taxon>
        <taxon>Albuginales</taxon>
        <taxon>Albuginaceae</taxon>
        <taxon>Albugo</taxon>
    </lineage>
</organism>
<evidence type="ECO:0000259" key="3">
    <source>
        <dbReference type="Pfam" id="PF25390"/>
    </source>
</evidence>
<dbReference type="PANTHER" id="PTHR22870:SF408">
    <property type="entry name" value="OS09G0560450 PROTEIN"/>
    <property type="match status" value="1"/>
</dbReference>
<feature type="repeat" description="RCC1" evidence="2">
    <location>
        <begin position="92"/>
        <end position="145"/>
    </location>
</feature>
<reference evidence="4 5" key="1">
    <citation type="submission" date="2012-05" db="EMBL/GenBank/DDBJ databases">
        <title>Recombination and specialization in a pathogen metapopulation.</title>
        <authorList>
            <person name="Gardiner A."/>
            <person name="Kemen E."/>
            <person name="Schultz-Larsen T."/>
            <person name="MacLean D."/>
            <person name="Van Oosterhout C."/>
            <person name="Jones J.D.G."/>
        </authorList>
    </citation>
    <scope>NUCLEOTIDE SEQUENCE [LARGE SCALE GENOMIC DNA]</scope>
    <source>
        <strain evidence="4 5">Ac Nc2</strain>
    </source>
</reference>
<evidence type="ECO:0000313" key="5">
    <source>
        <dbReference type="Proteomes" id="UP000053237"/>
    </source>
</evidence>
<dbReference type="SUPFAM" id="SSF50985">
    <property type="entry name" value="RCC1/BLIP-II"/>
    <property type="match status" value="2"/>
</dbReference>